<evidence type="ECO:0000259" key="4">
    <source>
        <dbReference type="PROSITE" id="PS50127"/>
    </source>
</evidence>
<dbReference type="InterPro" id="IPR016135">
    <property type="entry name" value="UBQ-conjugating_enzyme/RWD"/>
</dbReference>
<dbReference type="SMART" id="SM00212">
    <property type="entry name" value="UBCc"/>
    <property type="match status" value="1"/>
</dbReference>
<dbReference type="SUPFAM" id="SSF54495">
    <property type="entry name" value="UBC-like"/>
    <property type="match status" value="1"/>
</dbReference>
<comment type="caution">
    <text evidence="5">The sequence shown here is derived from an EMBL/GenBank/DDBJ whole genome shotgun (WGS) entry which is preliminary data.</text>
</comment>
<feature type="region of interest" description="Disordered" evidence="3">
    <location>
        <begin position="554"/>
        <end position="585"/>
    </location>
</feature>
<feature type="compositionally biased region" description="Basic and acidic residues" evidence="3">
    <location>
        <begin position="574"/>
        <end position="585"/>
    </location>
</feature>
<protein>
    <recommendedName>
        <fullName evidence="4">UBC core domain-containing protein</fullName>
    </recommendedName>
</protein>
<dbReference type="PANTHER" id="PTHR46116:SF39">
    <property type="entry name" value="BACULOVIRAL IAP REPEAT-CONTAINING PROTEIN 6"/>
    <property type="match status" value="1"/>
</dbReference>
<proteinExistence type="predicted"/>
<dbReference type="OMA" id="MSSANMI"/>
<feature type="compositionally biased region" description="Basic and acidic residues" evidence="3">
    <location>
        <begin position="56"/>
        <end position="68"/>
    </location>
</feature>
<dbReference type="Proteomes" id="UP000824469">
    <property type="component" value="Unassembled WGS sequence"/>
</dbReference>
<evidence type="ECO:0000256" key="1">
    <source>
        <dbReference type="ARBA" id="ARBA00022679"/>
    </source>
</evidence>
<feature type="region of interest" description="Disordered" evidence="3">
    <location>
        <begin position="55"/>
        <end position="81"/>
    </location>
</feature>
<gene>
    <name evidence="5" type="ORF">KI387_021459</name>
</gene>
<keyword evidence="2" id="KW-0833">Ubl conjugation pathway</keyword>
<feature type="compositionally biased region" description="Polar residues" evidence="3">
    <location>
        <begin position="308"/>
        <end position="322"/>
    </location>
</feature>
<name>A0AA38GDT2_TAXCH</name>
<dbReference type="Pfam" id="PF00179">
    <property type="entry name" value="UQ_con"/>
    <property type="match status" value="1"/>
</dbReference>
<organism evidence="5 6">
    <name type="scientific">Taxus chinensis</name>
    <name type="common">Chinese yew</name>
    <name type="synonym">Taxus wallichiana var. chinensis</name>
    <dbReference type="NCBI Taxonomy" id="29808"/>
    <lineage>
        <taxon>Eukaryota</taxon>
        <taxon>Viridiplantae</taxon>
        <taxon>Streptophyta</taxon>
        <taxon>Embryophyta</taxon>
        <taxon>Tracheophyta</taxon>
        <taxon>Spermatophyta</taxon>
        <taxon>Pinopsida</taxon>
        <taxon>Pinidae</taxon>
        <taxon>Conifers II</taxon>
        <taxon>Cupressales</taxon>
        <taxon>Taxaceae</taxon>
        <taxon>Taxus</taxon>
    </lineage>
</organism>
<dbReference type="SUPFAM" id="SSF57850">
    <property type="entry name" value="RING/U-box"/>
    <property type="match status" value="1"/>
</dbReference>
<reference evidence="5 6" key="1">
    <citation type="journal article" date="2021" name="Nat. Plants">
        <title>The Taxus genome provides insights into paclitaxel biosynthesis.</title>
        <authorList>
            <person name="Xiong X."/>
            <person name="Gou J."/>
            <person name="Liao Q."/>
            <person name="Li Y."/>
            <person name="Zhou Q."/>
            <person name="Bi G."/>
            <person name="Li C."/>
            <person name="Du R."/>
            <person name="Wang X."/>
            <person name="Sun T."/>
            <person name="Guo L."/>
            <person name="Liang H."/>
            <person name="Lu P."/>
            <person name="Wu Y."/>
            <person name="Zhang Z."/>
            <person name="Ro D.K."/>
            <person name="Shang Y."/>
            <person name="Huang S."/>
            <person name="Yan J."/>
        </authorList>
    </citation>
    <scope>NUCLEOTIDE SEQUENCE [LARGE SCALE GENOMIC DNA]</scope>
    <source>
        <strain evidence="5">Ta-2019</strain>
    </source>
</reference>
<evidence type="ECO:0000313" key="6">
    <source>
        <dbReference type="Proteomes" id="UP000824469"/>
    </source>
</evidence>
<dbReference type="AlphaFoldDB" id="A0AA38GDT2"/>
<dbReference type="PANTHER" id="PTHR46116">
    <property type="entry name" value="(E3-INDEPENDENT) E2 UBIQUITIN-CONJUGATING ENZYME"/>
    <property type="match status" value="1"/>
</dbReference>
<dbReference type="GO" id="GO:0016740">
    <property type="term" value="F:transferase activity"/>
    <property type="evidence" value="ECO:0007669"/>
    <property type="project" value="UniProtKB-KW"/>
</dbReference>
<dbReference type="Gene3D" id="3.30.40.10">
    <property type="entry name" value="Zinc/RING finger domain, C3HC4 (zinc finger)"/>
    <property type="match status" value="1"/>
</dbReference>
<evidence type="ECO:0000313" key="5">
    <source>
        <dbReference type="EMBL" id="KAH9319690.1"/>
    </source>
</evidence>
<keyword evidence="6" id="KW-1185">Reference proteome</keyword>
<dbReference type="InterPro" id="IPR013083">
    <property type="entry name" value="Znf_RING/FYVE/PHD"/>
</dbReference>
<accession>A0AA38GDT2</accession>
<keyword evidence="1" id="KW-0808">Transferase</keyword>
<dbReference type="InterPro" id="IPR000608">
    <property type="entry name" value="UBC"/>
</dbReference>
<dbReference type="PROSITE" id="PS50127">
    <property type="entry name" value="UBC_2"/>
    <property type="match status" value="1"/>
</dbReference>
<feature type="region of interest" description="Disordered" evidence="3">
    <location>
        <begin position="295"/>
        <end position="329"/>
    </location>
</feature>
<dbReference type="CDD" id="cd23810">
    <property type="entry name" value="UBCc_BIRC6"/>
    <property type="match status" value="1"/>
</dbReference>
<dbReference type="EMBL" id="JAHRHJ020000004">
    <property type="protein sequence ID" value="KAH9319690.1"/>
    <property type="molecule type" value="Genomic_DNA"/>
</dbReference>
<feature type="domain" description="UBC core" evidence="4">
    <location>
        <begin position="645"/>
        <end position="806"/>
    </location>
</feature>
<sequence length="871" mass="97278">MTTMSFDSMWALRASFVTTIDHILYNSWGVEILDCEPIARRLGYEDIDEGVQIIEGKSRRTRSDHESDSSIPNKNSKRYRPSHTAGLLSNCGHQSVGSGFVTSCMHVTCKVCLKSYVESVMGRSMITVEPSYDEIRIQLLCPDQRCGMELSKTDLIHLLDMSTVDSYENWLKTAYRDLYGAMSSANMINCIKCQQGKAIKCSRMSSIKGKGKAKKNNDTNHFQSAASNGNFQCPDSWVCTNCEFSWCAACGFAFDSQCKGSGSKGNHFCSEAKNYRINDIVTDLELIYNEYTTGATRSDDQPGKRPCNNYNTRSRKSGNQPGTSTTTTTVNYHPSGINLGLLTPYGSNMAKTVWGAGTGFGGHRHEGKSTADKVKKVEKELDCRTESVLKSLADVLENIAASQLKPILGFSAYVLFKRENVVEQLLEYLVMNDSMMDICARSALYLQLSDLLKTMAKYPELLIILAGSCFQTDRKGVSESHGNVRSDTSVIKKMKNIYDQSKIIVNRFKDGNNDKNVEADLDISRCLLECYEKLAIASEKQTISTSYVISISEEEDSRMTGDGEATSDQSTSASKEEVSKTIEDSEVSSDHFKKVSLYKESLKPLQFGEYPLIGKAFHHHSYSSHFDESGANRQSIDNTGVHNKNRQLHIAKEVASLATNLPLEWESSIHVRVDPVRMDLLKALIVGPKGTPYQNGIFIFDIYLPPDYPQVPPKVNFLTTGCGKVRFNPNLYADGKVCLSLLGTWDGPSWQPWKSTLLQVLVSIQSLIFVAEPFYNEPGHETWAHCRDAAEGENRNHRYNTLKIAILGALRDPDSSFKDVILTHFRHKKDEIMNQCKEWVICSGDPTHKMYSKVVDTANEVVLEVVKVSPL</sequence>
<evidence type="ECO:0000256" key="2">
    <source>
        <dbReference type="ARBA" id="ARBA00022786"/>
    </source>
</evidence>
<evidence type="ECO:0000256" key="3">
    <source>
        <dbReference type="SAM" id="MobiDB-lite"/>
    </source>
</evidence>
<dbReference type="Gene3D" id="3.10.110.10">
    <property type="entry name" value="Ubiquitin Conjugating Enzyme"/>
    <property type="match status" value="1"/>
</dbReference>